<evidence type="ECO:0000259" key="2">
    <source>
        <dbReference type="PROSITE" id="PS50113"/>
    </source>
</evidence>
<dbReference type="InterPro" id="IPR036513">
    <property type="entry name" value="STAS_dom_sf"/>
</dbReference>
<dbReference type="PROSITE" id="PS50801">
    <property type="entry name" value="STAS"/>
    <property type="match status" value="1"/>
</dbReference>
<accession>A0A4P2R799</accession>
<dbReference type="InterPro" id="IPR001610">
    <property type="entry name" value="PAC"/>
</dbReference>
<dbReference type="CDD" id="cd00130">
    <property type="entry name" value="PAS"/>
    <property type="match status" value="2"/>
</dbReference>
<dbReference type="Gene3D" id="3.30.450.20">
    <property type="entry name" value="PAS domain"/>
    <property type="match status" value="2"/>
</dbReference>
<feature type="domain" description="STAS" evidence="3">
    <location>
        <begin position="311"/>
        <end position="422"/>
    </location>
</feature>
<dbReference type="InterPro" id="IPR035965">
    <property type="entry name" value="PAS-like_dom_sf"/>
</dbReference>
<dbReference type="InterPro" id="IPR051932">
    <property type="entry name" value="Bact_StressResp_Reg"/>
</dbReference>
<dbReference type="PROSITE" id="PS50113">
    <property type="entry name" value="PAC"/>
    <property type="match status" value="1"/>
</dbReference>
<dbReference type="CDD" id="cd07041">
    <property type="entry name" value="STAS_RsbR_RsbS_like"/>
    <property type="match status" value="1"/>
</dbReference>
<dbReference type="PANTHER" id="PTHR33745:SF3">
    <property type="entry name" value="RSBT CO-ANTAGONIST PROTEIN RSBRC"/>
    <property type="match status" value="1"/>
</dbReference>
<dbReference type="Pfam" id="PF08447">
    <property type="entry name" value="PAS_3"/>
    <property type="match status" value="1"/>
</dbReference>
<dbReference type="InterPro" id="IPR000014">
    <property type="entry name" value="PAS"/>
</dbReference>
<evidence type="ECO:0008006" key="6">
    <source>
        <dbReference type="Google" id="ProtNLM"/>
    </source>
</evidence>
<dbReference type="SUPFAM" id="SSF52091">
    <property type="entry name" value="SpoIIaa-like"/>
    <property type="match status" value="1"/>
</dbReference>
<name>A0A4P2R799_SORCE</name>
<keyword evidence="1" id="KW-0597">Phosphoprotein</keyword>
<sequence length="432" mass="47360">MDAHDTAIHSHHGELAALRARVSKLEQIERDLRAELRRVCLMLEAAPYLIQVHDPVEQRRLYENRSLARELGYTDDSADLGGLDAFMTLAHPDDQPRIREQLNRARCGVESDMTELEVRLRRADGSWCWLTRRDIVLERDGAGAPRQTMSVIHDITVQKEREAEQRRQAEDLSVSKRLVDNALDGITLTAMNGEVVYANLAFKTMSGFGEGAVGRGLIDFYSPESFTQLSTEVLPALTMHGAWRGVLKIRRPDGSEWMGQTSAFVISNPAGEPTGMAAFFRDITEQLRYEQETLAQMQVIQAQQAALRELGTPLIPIAEGVIAMPLVGAIDRERAQQILETLLCALGEKHASVAILDITGVKSVDGEVASALVRVAQAARLLGADVVLTGIRPVVAQALVDLGAELRGLVTCGTLQSGIAYALKRNARPSTA</sequence>
<evidence type="ECO:0000313" key="4">
    <source>
        <dbReference type="EMBL" id="AUX37933.1"/>
    </source>
</evidence>
<evidence type="ECO:0000256" key="1">
    <source>
        <dbReference type="ARBA" id="ARBA00022553"/>
    </source>
</evidence>
<protein>
    <recommendedName>
        <fullName evidence="6">Anti-anti-sigma factor</fullName>
    </recommendedName>
</protein>
<gene>
    <name evidence="4" type="ORF">SOCE836_101710</name>
</gene>
<dbReference type="InterPro" id="IPR000700">
    <property type="entry name" value="PAS-assoc_C"/>
</dbReference>
<dbReference type="SUPFAM" id="SSF55785">
    <property type="entry name" value="PYP-like sensor domain (PAS domain)"/>
    <property type="match status" value="2"/>
</dbReference>
<dbReference type="InterPro" id="IPR013655">
    <property type="entry name" value="PAS_fold_3"/>
</dbReference>
<dbReference type="PANTHER" id="PTHR33745">
    <property type="entry name" value="RSBT ANTAGONIST PROTEIN RSBS-RELATED"/>
    <property type="match status" value="1"/>
</dbReference>
<evidence type="ECO:0000313" key="5">
    <source>
        <dbReference type="Proteomes" id="UP000295497"/>
    </source>
</evidence>
<organism evidence="4 5">
    <name type="scientific">Sorangium cellulosum</name>
    <name type="common">Polyangium cellulosum</name>
    <dbReference type="NCBI Taxonomy" id="56"/>
    <lineage>
        <taxon>Bacteria</taxon>
        <taxon>Pseudomonadati</taxon>
        <taxon>Myxococcota</taxon>
        <taxon>Polyangia</taxon>
        <taxon>Polyangiales</taxon>
        <taxon>Polyangiaceae</taxon>
        <taxon>Sorangium</taxon>
    </lineage>
</organism>
<feature type="domain" description="PAC" evidence="2">
    <location>
        <begin position="114"/>
        <end position="167"/>
    </location>
</feature>
<dbReference type="Proteomes" id="UP000295497">
    <property type="component" value="Chromosome"/>
</dbReference>
<dbReference type="EMBL" id="CP012672">
    <property type="protein sequence ID" value="AUX37933.1"/>
    <property type="molecule type" value="Genomic_DNA"/>
</dbReference>
<dbReference type="Gene3D" id="3.30.750.24">
    <property type="entry name" value="STAS domain"/>
    <property type="match status" value="1"/>
</dbReference>
<evidence type="ECO:0000259" key="3">
    <source>
        <dbReference type="PROSITE" id="PS50801"/>
    </source>
</evidence>
<reference evidence="4 5" key="1">
    <citation type="submission" date="2015-09" db="EMBL/GenBank/DDBJ databases">
        <title>Sorangium comparison.</title>
        <authorList>
            <person name="Zaburannyi N."/>
            <person name="Bunk B."/>
            <person name="Overmann J."/>
            <person name="Mueller R."/>
        </authorList>
    </citation>
    <scope>NUCLEOTIDE SEQUENCE [LARGE SCALE GENOMIC DNA]</scope>
    <source>
        <strain evidence="4 5">So ce836</strain>
    </source>
</reference>
<dbReference type="AlphaFoldDB" id="A0A4P2R799"/>
<dbReference type="InterPro" id="IPR002645">
    <property type="entry name" value="STAS_dom"/>
</dbReference>
<dbReference type="NCBIfam" id="TIGR00229">
    <property type="entry name" value="sensory_box"/>
    <property type="match status" value="2"/>
</dbReference>
<proteinExistence type="predicted"/>
<dbReference type="SMART" id="SM00086">
    <property type="entry name" value="PAC"/>
    <property type="match status" value="2"/>
</dbReference>
<dbReference type="Pfam" id="PF01740">
    <property type="entry name" value="STAS"/>
    <property type="match status" value="1"/>
</dbReference>
<dbReference type="Pfam" id="PF13426">
    <property type="entry name" value="PAS_9"/>
    <property type="match status" value="1"/>
</dbReference>